<keyword evidence="3" id="KW-1185">Reference proteome</keyword>
<reference evidence="2" key="1">
    <citation type="submission" date="2019-09" db="EMBL/GenBank/DDBJ databases">
        <authorList>
            <person name="Brejova B."/>
        </authorList>
    </citation>
    <scope>NUCLEOTIDE SEQUENCE [LARGE SCALE GENOMIC DNA]</scope>
</reference>
<evidence type="ECO:0000313" key="3">
    <source>
        <dbReference type="Proteomes" id="UP000398389"/>
    </source>
</evidence>
<proteinExistence type="predicted"/>
<dbReference type="AlphaFoldDB" id="A0A5E8BJD6"/>
<keyword evidence="1" id="KW-1133">Transmembrane helix</keyword>
<dbReference type="Proteomes" id="UP000398389">
    <property type="component" value="Unassembled WGS sequence"/>
</dbReference>
<keyword evidence="1" id="KW-0472">Membrane</keyword>
<evidence type="ECO:0000313" key="2">
    <source>
        <dbReference type="EMBL" id="VVT49637.1"/>
    </source>
</evidence>
<gene>
    <name evidence="2" type="ORF">SAPINGB_P002368</name>
</gene>
<dbReference type="GeneID" id="43581187"/>
<dbReference type="EMBL" id="CABVLU010000002">
    <property type="protein sequence ID" value="VVT49637.1"/>
    <property type="molecule type" value="Genomic_DNA"/>
</dbReference>
<evidence type="ECO:0000256" key="1">
    <source>
        <dbReference type="SAM" id="Phobius"/>
    </source>
</evidence>
<organism evidence="2 3">
    <name type="scientific">Magnusiomyces paraingens</name>
    <dbReference type="NCBI Taxonomy" id="2606893"/>
    <lineage>
        <taxon>Eukaryota</taxon>
        <taxon>Fungi</taxon>
        <taxon>Dikarya</taxon>
        <taxon>Ascomycota</taxon>
        <taxon>Saccharomycotina</taxon>
        <taxon>Dipodascomycetes</taxon>
        <taxon>Dipodascales</taxon>
        <taxon>Dipodascaceae</taxon>
        <taxon>Magnusiomyces</taxon>
    </lineage>
</organism>
<accession>A0A5E8BJD6</accession>
<keyword evidence="1" id="KW-0812">Transmembrane</keyword>
<protein>
    <submittedName>
        <fullName evidence="2">Uncharacterized protein</fullName>
    </submittedName>
</protein>
<dbReference type="RefSeq" id="XP_031852978.1">
    <property type="nucleotide sequence ID" value="XM_031997087.1"/>
</dbReference>
<feature type="transmembrane region" description="Helical" evidence="1">
    <location>
        <begin position="235"/>
        <end position="254"/>
    </location>
</feature>
<name>A0A5E8BJD6_9ASCO</name>
<sequence>MNFLVDDLEYEHMVHEADKVGFENSFYMAGTVLFNNTDSSSGTFLSCGLTDKWENLVLYTNGAYALSRSFPTVAILPHVDDSQMISYATNNITKNLLRFEDLYYNSNVSYVLTFTLGKKLENNNSSYEVKHNKIILGYYRPDDTLIITQSFYSTKKTLFEFEYSDNVTNATAYQTTNPIKKWGIHLIPLVLDIKVSRFVYTVLSETLGINVKGYDELKFNYQGRIRYDVTSIVKAVIYAILVFLALFFITKLILYKCPQGIPTYYGLLHEYHKNRLDASPPYDAEIERESIFNIIDKTYEGVGYDGRLQRNRVGVLDEASIRVGTNKNGVIKRRFIR</sequence>